<comment type="caution">
    <text evidence="1">The sequence shown here is derived from an EMBL/GenBank/DDBJ whole genome shotgun (WGS) entry which is preliminary data.</text>
</comment>
<accession>C0FN04</accession>
<dbReference type="EMBL" id="ACFY01000003">
    <property type="protein sequence ID" value="EEG96075.1"/>
    <property type="molecule type" value="Genomic_DNA"/>
</dbReference>
<reference evidence="1 2" key="2">
    <citation type="submission" date="2009-03" db="EMBL/GenBank/DDBJ databases">
        <title>Draft genome sequence of Roseburia inulinivorans (DSM 16841).</title>
        <authorList>
            <person name="Sudarsanam P."/>
            <person name="Ley R."/>
            <person name="Guruge J."/>
            <person name="Turnbaugh P.J."/>
            <person name="Mahowald M."/>
            <person name="Liep D."/>
            <person name="Gordon J."/>
        </authorList>
    </citation>
    <scope>NUCLEOTIDE SEQUENCE [LARGE SCALE GENOMIC DNA]</scope>
    <source>
        <strain evidence="1 2">DSM 16841</strain>
    </source>
</reference>
<dbReference type="eggNOG" id="COG1345">
    <property type="taxonomic scope" value="Bacteria"/>
</dbReference>
<dbReference type="Proteomes" id="UP000003561">
    <property type="component" value="Unassembled WGS sequence"/>
</dbReference>
<sequence>MVQFWQDIQGGNNMRITTQMLAHSAAKSGIPFQQTTLLDILNKKSSFSGLLNGVNASADATAIAKKKNYSKLEDISGNLNGYASSLVATDKNSIYDRAKESGSTKDIVSSAKKMVESYNATLKQLRETGDTLNEFYRQQLKDIPAGDKEALKRIGITQAKDGSLSIDEKVLQSADADTLKKVLDGDTGLASKISFVSGRISQNAASNVVSTSSQYTSNGSSLLSALETSKYDFWG</sequence>
<protein>
    <recommendedName>
        <fullName evidence="3">Flagellar hook-associated protein 2 C-terminal domain-containing protein</fullName>
    </recommendedName>
</protein>
<organism evidence="1 2">
    <name type="scientific">Roseburia inulinivorans DSM 16841</name>
    <dbReference type="NCBI Taxonomy" id="622312"/>
    <lineage>
        <taxon>Bacteria</taxon>
        <taxon>Bacillati</taxon>
        <taxon>Bacillota</taxon>
        <taxon>Clostridia</taxon>
        <taxon>Lachnospirales</taxon>
        <taxon>Lachnospiraceae</taxon>
        <taxon>Roseburia</taxon>
    </lineage>
</organism>
<gene>
    <name evidence="1" type="ORF">ROSEINA2194_00098</name>
</gene>
<evidence type="ECO:0008006" key="3">
    <source>
        <dbReference type="Google" id="ProtNLM"/>
    </source>
</evidence>
<dbReference type="AlphaFoldDB" id="C0FN04"/>
<evidence type="ECO:0000313" key="2">
    <source>
        <dbReference type="Proteomes" id="UP000003561"/>
    </source>
</evidence>
<proteinExistence type="predicted"/>
<name>C0FN04_9FIRM</name>
<evidence type="ECO:0000313" key="1">
    <source>
        <dbReference type="EMBL" id="EEG96075.1"/>
    </source>
</evidence>
<reference evidence="1 2" key="1">
    <citation type="submission" date="2009-02" db="EMBL/GenBank/DDBJ databases">
        <authorList>
            <person name="Fulton L."/>
            <person name="Clifton S."/>
            <person name="Fulton B."/>
            <person name="Xu J."/>
            <person name="Minx P."/>
            <person name="Pepin K.H."/>
            <person name="Johnson M."/>
            <person name="Bhonagiri V."/>
            <person name="Nash W.E."/>
            <person name="Mardis E.R."/>
            <person name="Wilson R.K."/>
        </authorList>
    </citation>
    <scope>NUCLEOTIDE SEQUENCE [LARGE SCALE GENOMIC DNA]</scope>
    <source>
        <strain evidence="1 2">DSM 16841</strain>
    </source>
</reference>